<evidence type="ECO:0000313" key="1">
    <source>
        <dbReference type="CGD" id="CAL0000205076"/>
    </source>
</evidence>
<dbReference type="VEuPathDB" id="FungiDB:GW608_H05775"/>
<evidence type="ECO:0000313" key="2">
    <source>
        <dbReference type="EMBL" id="BCL68060.1"/>
    </source>
</evidence>
<name>A0A7G7JFS3_CANGB</name>
<dbReference type="CGD" id="CAL0000205076">
    <property type="gene designation" value="CAGL0H05764g"/>
</dbReference>
<dbReference type="EMBL" id="LC582808">
    <property type="protein sequence ID" value="BCL68060.1"/>
    <property type="molecule type" value="Genomic_DNA"/>
</dbReference>
<dbReference type="VEuPathDB" id="FungiDB:B1J91_H05764g"/>
<reference evidence="2" key="2">
    <citation type="submission" date="2021-03" db="EMBL/GenBank/DDBJ databases">
        <title>Genome-wide analysis of functional genes required for the pathogenic yeast Candida glabrata.</title>
        <authorList>
            <person name="Takahashi-Nakaguchi A.Chibana"/>
            <person name="H."/>
        </authorList>
    </citation>
    <scope>NUCLEOTIDE SEQUENCE</scope>
    <source>
        <strain evidence="2">CBS 138</strain>
    </source>
</reference>
<sequence length="69" mass="8241">MNQRQAGYAILTFTYGVVFVSLTSFWLIQRYYPSAIYYWQWLLLLPASLWSWCVKSWIDAEMFGSSKQE</sequence>
<dbReference type="VEuPathDB" id="FungiDB:GVI51_H05621"/>
<gene>
    <name evidence="2" type="primary">ERI1</name>
    <name evidence="1" type="ordered locus">CAGL0H05764g</name>
</gene>
<organism evidence="2">
    <name type="scientific">Candida glabrata</name>
    <name type="common">Yeast</name>
    <name type="synonym">Torulopsis glabrata</name>
    <dbReference type="NCBI Taxonomy" id="5478"/>
    <lineage>
        <taxon>Eukaryota</taxon>
        <taxon>Fungi</taxon>
        <taxon>Dikarya</taxon>
        <taxon>Ascomycota</taxon>
        <taxon>Saccharomycotina</taxon>
        <taxon>Saccharomycetes</taxon>
        <taxon>Saccharomycetales</taxon>
        <taxon>Saccharomycetaceae</taxon>
        <taxon>Nakaseomyces</taxon>
    </lineage>
</organism>
<accession>A0A7G7JFS3</accession>
<dbReference type="AlphaFoldDB" id="A0A7G7JFS3"/>
<proteinExistence type="predicted"/>
<dbReference type="VEuPathDB" id="FungiDB:GWK60_H05687"/>
<protein>
    <submittedName>
        <fullName evidence="2">ER-associated Ras inhibitor</fullName>
    </submittedName>
</protein>
<reference evidence="2" key="1">
    <citation type="submission" date="2020-09" db="EMBL/GenBank/DDBJ databases">
        <authorList>
            <person name="Takahashi-Nakaguchi A."/>
            <person name="Chibana H."/>
            <person name="Aoyama T."/>
        </authorList>
    </citation>
    <scope>NUCLEOTIDE SEQUENCE</scope>
    <source>
        <strain evidence="2">CBS 138</strain>
    </source>
</reference>